<dbReference type="Pfam" id="PF00578">
    <property type="entry name" value="AhpC-TSA"/>
    <property type="match status" value="1"/>
</dbReference>
<dbReference type="Proteomes" id="UP000664480">
    <property type="component" value="Unassembled WGS sequence"/>
</dbReference>
<dbReference type="CDD" id="cd03017">
    <property type="entry name" value="PRX_BCP"/>
    <property type="match status" value="1"/>
</dbReference>
<dbReference type="InterPro" id="IPR000866">
    <property type="entry name" value="AhpC/TSA"/>
</dbReference>
<evidence type="ECO:0000256" key="11">
    <source>
        <dbReference type="ARBA" id="ARBA00042639"/>
    </source>
</evidence>
<evidence type="ECO:0000313" key="15">
    <source>
        <dbReference type="Proteomes" id="UP000664480"/>
    </source>
</evidence>
<dbReference type="InterPro" id="IPR036249">
    <property type="entry name" value="Thioredoxin-like_sf"/>
</dbReference>
<keyword evidence="6" id="KW-0560">Oxidoreductase</keyword>
<dbReference type="InterPro" id="IPR024706">
    <property type="entry name" value="Peroxiredoxin_AhpC-typ"/>
</dbReference>
<dbReference type="RefSeq" id="WP_206587101.1">
    <property type="nucleotide sequence ID" value="NZ_JAFKCU010000003.1"/>
</dbReference>
<accession>A0ABS3CHB2</accession>
<evidence type="ECO:0000256" key="7">
    <source>
        <dbReference type="ARBA" id="ARBA00023157"/>
    </source>
</evidence>
<dbReference type="EC" id="1.11.1.24" evidence="3"/>
<feature type="domain" description="Thioredoxin" evidence="13">
    <location>
        <begin position="3"/>
        <end position="151"/>
    </location>
</feature>
<name>A0ABS3CHB2_9BACT</name>
<comment type="caution">
    <text evidence="14">The sequence shown here is derived from an EMBL/GenBank/DDBJ whole genome shotgun (WGS) entry which is preliminary data.</text>
</comment>
<evidence type="ECO:0000256" key="6">
    <source>
        <dbReference type="ARBA" id="ARBA00023002"/>
    </source>
</evidence>
<dbReference type="PROSITE" id="PS51352">
    <property type="entry name" value="THIOREDOXIN_2"/>
    <property type="match status" value="1"/>
</dbReference>
<comment type="similarity">
    <text evidence="10">Belongs to the peroxiredoxin family. BCP/PrxQ subfamily.</text>
</comment>
<dbReference type="SUPFAM" id="SSF52833">
    <property type="entry name" value="Thioredoxin-like"/>
    <property type="match status" value="1"/>
</dbReference>
<keyword evidence="15" id="KW-1185">Reference proteome</keyword>
<dbReference type="InterPro" id="IPR013766">
    <property type="entry name" value="Thioredoxin_domain"/>
</dbReference>
<dbReference type="InterPro" id="IPR050924">
    <property type="entry name" value="Peroxiredoxin_BCP/PrxQ"/>
</dbReference>
<dbReference type="PANTHER" id="PTHR42801">
    <property type="entry name" value="THIOREDOXIN-DEPENDENT PEROXIDE REDUCTASE"/>
    <property type="match status" value="1"/>
</dbReference>
<comment type="function">
    <text evidence="1">Thiol-specific peroxidase that catalyzes the reduction of hydrogen peroxide and organic hydroperoxides to water and alcohols, respectively. Plays a role in cell protection against oxidative stress by detoxifying peroxides and as sensor of hydrogen peroxide-mediated signaling events.</text>
</comment>
<dbReference type="Gene3D" id="3.40.30.10">
    <property type="entry name" value="Glutaredoxin"/>
    <property type="match status" value="1"/>
</dbReference>
<protein>
    <recommendedName>
        <fullName evidence="3">thioredoxin-dependent peroxiredoxin</fullName>
        <ecNumber evidence="3">1.11.1.24</ecNumber>
    </recommendedName>
    <alternativeName>
        <fullName evidence="9">Thioredoxin peroxidase</fullName>
    </alternativeName>
    <alternativeName>
        <fullName evidence="11">Thioredoxin-dependent peroxiredoxin Bcp</fullName>
    </alternativeName>
</protein>
<keyword evidence="5" id="KW-0049">Antioxidant</keyword>
<evidence type="ECO:0000256" key="1">
    <source>
        <dbReference type="ARBA" id="ARBA00003330"/>
    </source>
</evidence>
<organism evidence="14 15">
    <name type="scientific">Algoriphagus pacificus</name>
    <dbReference type="NCBI Taxonomy" id="2811234"/>
    <lineage>
        <taxon>Bacteria</taxon>
        <taxon>Pseudomonadati</taxon>
        <taxon>Bacteroidota</taxon>
        <taxon>Cytophagia</taxon>
        <taxon>Cytophagales</taxon>
        <taxon>Cyclobacteriaceae</taxon>
        <taxon>Algoriphagus</taxon>
    </lineage>
</organism>
<keyword evidence="4" id="KW-0575">Peroxidase</keyword>
<evidence type="ECO:0000256" key="9">
    <source>
        <dbReference type="ARBA" id="ARBA00032824"/>
    </source>
</evidence>
<evidence type="ECO:0000259" key="13">
    <source>
        <dbReference type="PROSITE" id="PS51352"/>
    </source>
</evidence>
<sequence length="151" mass="17247">MALKKGTKAPDFSLPATGNKNISLSKNLEGKALIIYFYPKDFTNVCTAEACEFRDYFEDFRELSIPILGISRDDIATHEKFKKANRLPFDLLSDVHGKVCKAYDALIPLIKMPKRITYLLNEKHEIEASFSEMFEAKGHIQNMLKKLNSKN</sequence>
<evidence type="ECO:0000256" key="12">
    <source>
        <dbReference type="ARBA" id="ARBA00049091"/>
    </source>
</evidence>
<evidence type="ECO:0000313" key="14">
    <source>
        <dbReference type="EMBL" id="MBN7816422.1"/>
    </source>
</evidence>
<keyword evidence="7" id="KW-1015">Disulfide bond</keyword>
<evidence type="ECO:0000256" key="2">
    <source>
        <dbReference type="ARBA" id="ARBA00011245"/>
    </source>
</evidence>
<reference evidence="14 15" key="1">
    <citation type="submission" date="2021-03" db="EMBL/GenBank/DDBJ databases">
        <title>novel species isolated from a fishpond in China.</title>
        <authorList>
            <person name="Lu H."/>
            <person name="Cai Z."/>
        </authorList>
    </citation>
    <scope>NUCLEOTIDE SEQUENCE [LARGE SCALE GENOMIC DNA]</scope>
    <source>
        <strain evidence="14 15">YJ13C</strain>
    </source>
</reference>
<evidence type="ECO:0000256" key="10">
    <source>
        <dbReference type="ARBA" id="ARBA00038489"/>
    </source>
</evidence>
<gene>
    <name evidence="14" type="ORF">J0A69_13330</name>
</gene>
<dbReference type="PANTHER" id="PTHR42801:SF4">
    <property type="entry name" value="AHPC_TSA FAMILY PROTEIN"/>
    <property type="match status" value="1"/>
</dbReference>
<proteinExistence type="inferred from homology"/>
<comment type="subunit">
    <text evidence="2">Monomer.</text>
</comment>
<dbReference type="EMBL" id="JAFKCU010000003">
    <property type="protein sequence ID" value="MBN7816422.1"/>
    <property type="molecule type" value="Genomic_DNA"/>
</dbReference>
<evidence type="ECO:0000256" key="5">
    <source>
        <dbReference type="ARBA" id="ARBA00022862"/>
    </source>
</evidence>
<comment type="catalytic activity">
    <reaction evidence="12">
        <text>a hydroperoxide + [thioredoxin]-dithiol = an alcohol + [thioredoxin]-disulfide + H2O</text>
        <dbReference type="Rhea" id="RHEA:62620"/>
        <dbReference type="Rhea" id="RHEA-COMP:10698"/>
        <dbReference type="Rhea" id="RHEA-COMP:10700"/>
        <dbReference type="ChEBI" id="CHEBI:15377"/>
        <dbReference type="ChEBI" id="CHEBI:29950"/>
        <dbReference type="ChEBI" id="CHEBI:30879"/>
        <dbReference type="ChEBI" id="CHEBI:35924"/>
        <dbReference type="ChEBI" id="CHEBI:50058"/>
        <dbReference type="EC" id="1.11.1.24"/>
    </reaction>
</comment>
<evidence type="ECO:0000256" key="3">
    <source>
        <dbReference type="ARBA" id="ARBA00013017"/>
    </source>
</evidence>
<evidence type="ECO:0000256" key="4">
    <source>
        <dbReference type="ARBA" id="ARBA00022559"/>
    </source>
</evidence>
<keyword evidence="8" id="KW-0676">Redox-active center</keyword>
<evidence type="ECO:0000256" key="8">
    <source>
        <dbReference type="ARBA" id="ARBA00023284"/>
    </source>
</evidence>
<dbReference type="PIRSF" id="PIRSF000239">
    <property type="entry name" value="AHPC"/>
    <property type="match status" value="1"/>
</dbReference>